<name>A0ABT1NTL9_9MICC</name>
<dbReference type="EC" id="2.4.-.-" evidence="1"/>
<dbReference type="Gene3D" id="3.40.50.2000">
    <property type="entry name" value="Glycogen Phosphorylase B"/>
    <property type="match status" value="1"/>
</dbReference>
<proteinExistence type="predicted"/>
<dbReference type="Proteomes" id="UP001206924">
    <property type="component" value="Unassembled WGS sequence"/>
</dbReference>
<comment type="caution">
    <text evidence="1">The sequence shown here is derived from an EMBL/GenBank/DDBJ whole genome shotgun (WGS) entry which is preliminary data.</text>
</comment>
<protein>
    <submittedName>
        <fullName evidence="1">Glycosyltransferase</fullName>
        <ecNumber evidence="1">2.4.-.-</ecNumber>
    </submittedName>
</protein>
<evidence type="ECO:0000313" key="1">
    <source>
        <dbReference type="EMBL" id="MCQ1951079.1"/>
    </source>
</evidence>
<dbReference type="EMBL" id="JANFLP010000014">
    <property type="protein sequence ID" value="MCQ1951079.1"/>
    <property type="molecule type" value="Genomic_DNA"/>
</dbReference>
<dbReference type="SUPFAM" id="SSF53756">
    <property type="entry name" value="UDP-Glycosyltransferase/glycogen phosphorylase"/>
    <property type="match status" value="1"/>
</dbReference>
<gene>
    <name evidence="1" type="ORF">NNX28_14240</name>
</gene>
<keyword evidence="1" id="KW-0808">Transferase</keyword>
<dbReference type="GO" id="GO:0016757">
    <property type="term" value="F:glycosyltransferase activity"/>
    <property type="evidence" value="ECO:0007669"/>
    <property type="project" value="UniProtKB-KW"/>
</dbReference>
<keyword evidence="2" id="KW-1185">Reference proteome</keyword>
<organism evidence="1 2">
    <name type="scientific">Arthrobacter jinronghuae</name>
    <dbReference type="NCBI Taxonomy" id="2964609"/>
    <lineage>
        <taxon>Bacteria</taxon>
        <taxon>Bacillati</taxon>
        <taxon>Actinomycetota</taxon>
        <taxon>Actinomycetes</taxon>
        <taxon>Micrococcales</taxon>
        <taxon>Micrococcaceae</taxon>
        <taxon>Arthrobacter</taxon>
    </lineage>
</organism>
<keyword evidence="1" id="KW-0328">Glycosyltransferase</keyword>
<accession>A0ABT1NTL9</accession>
<dbReference type="Pfam" id="PF13692">
    <property type="entry name" value="Glyco_trans_1_4"/>
    <property type="match status" value="1"/>
</dbReference>
<evidence type="ECO:0000313" key="2">
    <source>
        <dbReference type="Proteomes" id="UP001206924"/>
    </source>
</evidence>
<sequence>MLPPFPLLLIAALYAKLHRCALIADMHTGAFNDPRWKWSLPLTLRLLRGRTAVVTNSFLANLCEDKGVRAVVLHDVIEVCGAGERHFQGNAVLCPVSYANDEPIEEIMEAARLTPELEWILTGNAPRNVQMSAPTNVTFTGFVSDDSFVQRMEEAGVVLALTTRPHTMQRAGYEALSFGVPQVTSDFPVLREFLSEAASYTDLTGTEIARSVKNVLERRSEITSAVVRIREERMAEQQNQLKRLAASIEDGSRI</sequence>
<reference evidence="1 2" key="1">
    <citation type="submission" date="2022-07" db="EMBL/GenBank/DDBJ databases">
        <title>Novel species in genus Arthrobacter.</title>
        <authorList>
            <person name="Liu Y."/>
        </authorList>
    </citation>
    <scope>NUCLEOTIDE SEQUENCE [LARGE SCALE GENOMIC DNA]</scope>
    <source>
        <strain evidence="2">zg-Y859</strain>
    </source>
</reference>